<evidence type="ECO:0000256" key="4">
    <source>
        <dbReference type="ARBA" id="ARBA00022840"/>
    </source>
</evidence>
<dbReference type="GO" id="GO:0005758">
    <property type="term" value="C:mitochondrial intermembrane space"/>
    <property type="evidence" value="ECO:0007669"/>
    <property type="project" value="UniProtKB-SubCell"/>
</dbReference>
<feature type="binding site" evidence="6">
    <location>
        <position position="72"/>
    </location>
    <ligand>
        <name>AMP</name>
        <dbReference type="ChEBI" id="CHEBI:456215"/>
    </ligand>
</feature>
<dbReference type="NCBIfam" id="NF001381">
    <property type="entry name" value="PRK00279.1-3"/>
    <property type="match status" value="1"/>
</dbReference>
<dbReference type="Pfam" id="PF05191">
    <property type="entry name" value="ADK_lid"/>
    <property type="match status" value="1"/>
</dbReference>
<feature type="binding site" evidence="6">
    <location>
        <position position="197"/>
    </location>
    <ligand>
        <name>AMP</name>
        <dbReference type="ChEBI" id="CHEBI:456215"/>
    </ligand>
</feature>
<keyword evidence="1 6" id="KW-0808">Transferase</keyword>
<dbReference type="HAMAP" id="MF_00235">
    <property type="entry name" value="Adenylate_kinase_Adk"/>
    <property type="match status" value="1"/>
</dbReference>
<keyword evidence="5 6" id="KW-0496">Mitochondrion</keyword>
<dbReference type="PANTHER" id="PTHR23359">
    <property type="entry name" value="NUCLEOTIDE KINASE"/>
    <property type="match status" value="1"/>
</dbReference>
<feature type="binding site" evidence="6">
    <location>
        <position position="67"/>
    </location>
    <ligand>
        <name>AMP</name>
        <dbReference type="ChEBI" id="CHEBI:456215"/>
    </ligand>
</feature>
<dbReference type="SUPFAM" id="SSF52540">
    <property type="entry name" value="P-loop containing nucleoside triphosphate hydrolases"/>
    <property type="match status" value="1"/>
</dbReference>
<dbReference type="FunFam" id="3.40.50.300:FF:000106">
    <property type="entry name" value="Adenylate kinase mitochondrial"/>
    <property type="match status" value="1"/>
</dbReference>
<feature type="domain" description="Adenylate kinase active site lid" evidence="8">
    <location>
        <begin position="164"/>
        <end position="199"/>
    </location>
</feature>
<keyword evidence="4 6" id="KW-0067">ATP-binding</keyword>
<keyword evidence="2 6" id="KW-0547">Nucleotide-binding</keyword>
<dbReference type="InterPro" id="IPR006259">
    <property type="entry name" value="Adenyl_kin_sub"/>
</dbReference>
<comment type="catalytic activity">
    <reaction evidence="6">
        <text>AMP + ATP = 2 ADP</text>
        <dbReference type="Rhea" id="RHEA:12973"/>
        <dbReference type="ChEBI" id="CHEBI:30616"/>
        <dbReference type="ChEBI" id="CHEBI:456215"/>
        <dbReference type="ChEBI" id="CHEBI:456216"/>
        <dbReference type="EC" id="2.7.4.3"/>
    </reaction>
</comment>
<evidence type="ECO:0000313" key="10">
    <source>
        <dbReference type="Proteomes" id="UP000193685"/>
    </source>
</evidence>
<feature type="region of interest" description="LID" evidence="6">
    <location>
        <begin position="163"/>
        <end position="200"/>
    </location>
</feature>
<accession>A0A1Y2F3Z9</accession>
<dbReference type="PROSITE" id="PS00113">
    <property type="entry name" value="ADENYLATE_KINASE"/>
    <property type="match status" value="1"/>
</dbReference>
<dbReference type="OMA" id="VYHEQTA"/>
<feature type="binding site" evidence="6">
    <location>
        <begin position="46"/>
        <end position="51"/>
    </location>
    <ligand>
        <name>ATP</name>
        <dbReference type="ChEBI" id="CHEBI:30616"/>
    </ligand>
</feature>
<comment type="domain">
    <text evidence="6">Consists of three domains, a large central CORE domain and two small peripheral domains, NMPbind and LID, which undergo movements during catalysis. The LID domain closes over the site of phosphoryl transfer upon ATP binding. Assembling and dissambling the active center during each catalytic cycle provides an effective means to prevent ATP hydrolysis.</text>
</comment>
<dbReference type="GO" id="GO:0046034">
    <property type="term" value="P:ATP metabolic process"/>
    <property type="evidence" value="ECO:0007669"/>
    <property type="project" value="UniProtKB-UniRule"/>
</dbReference>
<feature type="binding site" evidence="6">
    <location>
        <begin position="173"/>
        <end position="174"/>
    </location>
    <ligand>
        <name>ATP</name>
        <dbReference type="ChEBI" id="CHEBI:30616"/>
    </ligand>
</feature>
<dbReference type="InterPro" id="IPR000850">
    <property type="entry name" value="Adenylat/UMP-CMP_kin"/>
</dbReference>
<comment type="similarity">
    <text evidence="6">Belongs to the adenylate kinase family. AK2 subfamily.</text>
</comment>
<dbReference type="GO" id="GO:0005829">
    <property type="term" value="C:cytosol"/>
    <property type="evidence" value="ECO:0007669"/>
    <property type="project" value="UniProtKB-SubCell"/>
</dbReference>
<dbReference type="EC" id="2.7.4.3" evidence="6"/>
<evidence type="ECO:0000256" key="2">
    <source>
        <dbReference type="ARBA" id="ARBA00022741"/>
    </source>
</evidence>
<proteinExistence type="inferred from homology"/>
<name>A0A1Y2F3Z9_PROLT</name>
<reference evidence="9 10" key="1">
    <citation type="submission" date="2016-07" db="EMBL/GenBank/DDBJ databases">
        <title>Pervasive Adenine N6-methylation of Active Genes in Fungi.</title>
        <authorList>
            <consortium name="DOE Joint Genome Institute"/>
            <person name="Mondo S.J."/>
            <person name="Dannebaum R.O."/>
            <person name="Kuo R.C."/>
            <person name="Labutti K."/>
            <person name="Haridas S."/>
            <person name="Kuo A."/>
            <person name="Salamov A."/>
            <person name="Ahrendt S.R."/>
            <person name="Lipzen A."/>
            <person name="Sullivan W."/>
            <person name="Andreopoulos W.B."/>
            <person name="Clum A."/>
            <person name="Lindquist E."/>
            <person name="Daum C."/>
            <person name="Ramamoorthy G.K."/>
            <person name="Gryganskyi A."/>
            <person name="Culley D."/>
            <person name="Magnuson J.K."/>
            <person name="James T.Y."/>
            <person name="O'Malley M.A."/>
            <person name="Stajich J.E."/>
            <person name="Spatafora J.W."/>
            <person name="Visel A."/>
            <person name="Grigoriev I.V."/>
        </authorList>
    </citation>
    <scope>NUCLEOTIDE SEQUENCE [LARGE SCALE GENOMIC DNA]</scope>
    <source>
        <strain evidence="9 10">12-1054</strain>
    </source>
</reference>
<keyword evidence="7" id="KW-0175">Coiled coil</keyword>
<evidence type="ECO:0000313" key="9">
    <source>
        <dbReference type="EMBL" id="ORY78601.1"/>
    </source>
</evidence>
<dbReference type="InterPro" id="IPR027417">
    <property type="entry name" value="P-loop_NTPase"/>
</dbReference>
<dbReference type="CDD" id="cd01428">
    <property type="entry name" value="ADK"/>
    <property type="match status" value="1"/>
</dbReference>
<dbReference type="GO" id="GO:0006172">
    <property type="term" value="P:ADP biosynthetic process"/>
    <property type="evidence" value="ECO:0007669"/>
    <property type="project" value="UniProtKB-UniRule"/>
</dbReference>
<keyword evidence="6" id="KW-0963">Cytoplasm</keyword>
<evidence type="ECO:0000256" key="5">
    <source>
        <dbReference type="ARBA" id="ARBA00023128"/>
    </source>
</evidence>
<evidence type="ECO:0000256" key="6">
    <source>
        <dbReference type="HAMAP-Rule" id="MF_03168"/>
    </source>
</evidence>
<dbReference type="GO" id="GO:0005524">
    <property type="term" value="F:ATP binding"/>
    <property type="evidence" value="ECO:0007669"/>
    <property type="project" value="UniProtKB-KW"/>
</dbReference>
<dbReference type="OrthoDB" id="439792at2759"/>
<comment type="subcellular location">
    <subcellularLocation>
        <location evidence="6">Cytoplasm</location>
        <location evidence="6">Cytosol</location>
    </subcellularLocation>
    <subcellularLocation>
        <location evidence="6">Mitochondrion intermembrane space</location>
    </subcellularLocation>
    <text evidence="6">Predominantly mitochondrial.</text>
</comment>
<protein>
    <recommendedName>
        <fullName evidence="6">Adenylate kinase</fullName>
        <ecNumber evidence="6">2.7.4.3</ecNumber>
    </recommendedName>
    <alternativeName>
        <fullName evidence="6">ATP-AMP transphosphorylase</fullName>
    </alternativeName>
    <alternativeName>
        <fullName evidence="6">ATP:AMP phosphotransferase</fullName>
    </alternativeName>
    <alternativeName>
        <fullName evidence="6">Adenylate kinase cytosolic and mitochondrial</fullName>
    </alternativeName>
    <alternativeName>
        <fullName evidence="6">Adenylate monophosphate kinase</fullName>
    </alternativeName>
</protein>
<keyword evidence="10" id="KW-1185">Reference proteome</keyword>
<dbReference type="InterPro" id="IPR028587">
    <property type="entry name" value="AK2"/>
</dbReference>
<dbReference type="AlphaFoldDB" id="A0A1Y2F3Z9"/>
<feature type="binding site" evidence="6">
    <location>
        <begin position="122"/>
        <end position="125"/>
    </location>
    <ligand>
        <name>AMP</name>
        <dbReference type="ChEBI" id="CHEBI:456215"/>
    </ligand>
</feature>
<feature type="binding site" evidence="6">
    <location>
        <position position="129"/>
    </location>
    <ligand>
        <name>AMP</name>
        <dbReference type="ChEBI" id="CHEBI:456215"/>
    </ligand>
</feature>
<comment type="subunit">
    <text evidence="6">Monomer.</text>
</comment>
<feature type="binding site" evidence="6">
    <location>
        <position position="208"/>
    </location>
    <ligand>
        <name>AMP</name>
        <dbReference type="ChEBI" id="CHEBI:456215"/>
    </ligand>
</feature>
<comment type="function">
    <text evidence="6">Catalyzes the reversible transfer of the terminal phosphate group between ATP and AMP. Plays an important role in cellular energy homeostasis and in adenine nucleotide metabolism. Adenylate kinase activity is critical for regulation of the phosphate utilization and the AMP de novo biosynthesis pathways.</text>
</comment>
<feature type="coiled-coil region" evidence="7">
    <location>
        <begin position="4"/>
        <end position="31"/>
    </location>
</feature>
<feature type="binding site" evidence="6">
    <location>
        <begin position="93"/>
        <end position="95"/>
    </location>
    <ligand>
        <name>AMP</name>
        <dbReference type="ChEBI" id="CHEBI:456215"/>
    </ligand>
</feature>
<feature type="region of interest" description="NMPbind" evidence="6">
    <location>
        <begin position="66"/>
        <end position="95"/>
    </location>
</feature>
<dbReference type="InterPro" id="IPR033690">
    <property type="entry name" value="Adenylat_kinase_CS"/>
</dbReference>
<dbReference type="EMBL" id="MCFI01000017">
    <property type="protein sequence ID" value="ORY78601.1"/>
    <property type="molecule type" value="Genomic_DNA"/>
</dbReference>
<dbReference type="InterPro" id="IPR007862">
    <property type="entry name" value="Adenylate_kinase_lid-dom"/>
</dbReference>
<dbReference type="PRINTS" id="PR00094">
    <property type="entry name" value="ADENYLTKNASE"/>
</dbReference>
<dbReference type="NCBIfam" id="NF011100">
    <property type="entry name" value="PRK14527.1"/>
    <property type="match status" value="1"/>
</dbReference>
<dbReference type="GO" id="GO:0046033">
    <property type="term" value="P:AMP metabolic process"/>
    <property type="evidence" value="ECO:0007669"/>
    <property type="project" value="UniProtKB-UniRule"/>
</dbReference>
<dbReference type="STRING" id="56484.A0A1Y2F3Z9"/>
<feature type="binding site" evidence="6">
    <location>
        <position position="236"/>
    </location>
    <ligand>
        <name>ATP</name>
        <dbReference type="ChEBI" id="CHEBI:30616"/>
    </ligand>
</feature>
<dbReference type="NCBIfam" id="TIGR01351">
    <property type="entry name" value="adk"/>
    <property type="match status" value="1"/>
</dbReference>
<organism evidence="9 10">
    <name type="scientific">Protomyces lactucae-debilis</name>
    <dbReference type="NCBI Taxonomy" id="2754530"/>
    <lineage>
        <taxon>Eukaryota</taxon>
        <taxon>Fungi</taxon>
        <taxon>Dikarya</taxon>
        <taxon>Ascomycota</taxon>
        <taxon>Taphrinomycotina</taxon>
        <taxon>Taphrinomycetes</taxon>
        <taxon>Taphrinales</taxon>
        <taxon>Protomycetaceae</taxon>
        <taxon>Protomyces</taxon>
    </lineage>
</organism>
<feature type="binding site" evidence="6">
    <location>
        <position position="164"/>
    </location>
    <ligand>
        <name>ATP</name>
        <dbReference type="ChEBI" id="CHEBI:30616"/>
    </ligand>
</feature>
<sequence length="283" mass="31188">MAFEQDLHETIKKLEARIEYLEHSLASKIKDQVSEGLRMLLIGPPGSGKGTQAPNLVSKFGVCHLATGDMLRSQVAQKTKLGLEAKKIMEQGGLVHDEIVIGMIRSEISNNPECQLGFILDGFPRTIPQAEKLDSMLNQRQQQLNHAVELKIDDNLLVSRITGRLVHPASGRSYHKEFSPPKKPMTDDITGEPLIQRADDNADTLKKRLSTYHEQTSPIVGYYQKKGIWAGIDAAQNPKRVWSDILSVLEQGGTKHDTAGIMTKLGIKAHKGADEAKSAVGLK</sequence>
<dbReference type="GO" id="GO:0004017">
    <property type="term" value="F:AMP kinase activity"/>
    <property type="evidence" value="ECO:0007669"/>
    <property type="project" value="UniProtKB-UniRule"/>
</dbReference>
<dbReference type="Gene3D" id="3.40.50.300">
    <property type="entry name" value="P-loop containing nucleotide triphosphate hydrolases"/>
    <property type="match status" value="1"/>
</dbReference>
<dbReference type="Pfam" id="PF00406">
    <property type="entry name" value="ADK"/>
    <property type="match status" value="1"/>
</dbReference>
<evidence type="ECO:0000256" key="1">
    <source>
        <dbReference type="ARBA" id="ARBA00022679"/>
    </source>
</evidence>
<evidence type="ECO:0000256" key="7">
    <source>
        <dbReference type="SAM" id="Coils"/>
    </source>
</evidence>
<evidence type="ECO:0000259" key="8">
    <source>
        <dbReference type="Pfam" id="PF05191"/>
    </source>
</evidence>
<evidence type="ECO:0000256" key="3">
    <source>
        <dbReference type="ARBA" id="ARBA00022777"/>
    </source>
</evidence>
<gene>
    <name evidence="6" type="primary">ADK1</name>
    <name evidence="9" type="ORF">BCR37DRAFT_350406</name>
</gene>
<keyword evidence="3 6" id="KW-0418">Kinase</keyword>
<dbReference type="Proteomes" id="UP000193685">
    <property type="component" value="Unassembled WGS sequence"/>
</dbReference>
<comment type="caution">
    <text evidence="9">The sequence shown here is derived from an EMBL/GenBank/DDBJ whole genome shotgun (WGS) entry which is preliminary data.</text>
</comment>
<dbReference type="HAMAP" id="MF_03168">
    <property type="entry name" value="Adenylate_kinase_AK2"/>
    <property type="match status" value="1"/>
</dbReference>